<dbReference type="AlphaFoldDB" id="A0A5C5BCL7"/>
<evidence type="ECO:0000256" key="1">
    <source>
        <dbReference type="SAM" id="MobiDB-lite"/>
    </source>
</evidence>
<evidence type="ECO:0000313" key="3">
    <source>
        <dbReference type="Proteomes" id="UP000313849"/>
    </source>
</evidence>
<feature type="region of interest" description="Disordered" evidence="1">
    <location>
        <begin position="1"/>
        <end position="79"/>
    </location>
</feature>
<proteinExistence type="predicted"/>
<protein>
    <submittedName>
        <fullName evidence="2">Uncharacterized protein</fullName>
    </submittedName>
</protein>
<feature type="compositionally biased region" description="Basic and acidic residues" evidence="1">
    <location>
        <begin position="49"/>
        <end position="58"/>
    </location>
</feature>
<gene>
    <name evidence="2" type="ORF">FH969_09675</name>
</gene>
<organism evidence="2 3">
    <name type="scientific">Miniimonas arenae</name>
    <dbReference type="NCBI Taxonomy" id="676201"/>
    <lineage>
        <taxon>Bacteria</taxon>
        <taxon>Bacillati</taxon>
        <taxon>Actinomycetota</taxon>
        <taxon>Actinomycetes</taxon>
        <taxon>Micrococcales</taxon>
        <taxon>Beutenbergiaceae</taxon>
        <taxon>Miniimonas</taxon>
    </lineage>
</organism>
<keyword evidence="3" id="KW-1185">Reference proteome</keyword>
<evidence type="ECO:0000313" key="2">
    <source>
        <dbReference type="EMBL" id="TNU73735.1"/>
    </source>
</evidence>
<dbReference type="OrthoDB" id="9788327at2"/>
<comment type="caution">
    <text evidence="2">The sequence shown here is derived from an EMBL/GenBank/DDBJ whole genome shotgun (WGS) entry which is preliminary data.</text>
</comment>
<feature type="compositionally biased region" description="Polar residues" evidence="1">
    <location>
        <begin position="1"/>
        <end position="12"/>
    </location>
</feature>
<feature type="compositionally biased region" description="Basic and acidic residues" evidence="1">
    <location>
        <begin position="15"/>
        <end position="38"/>
    </location>
</feature>
<name>A0A5C5BCL7_9MICO</name>
<reference evidence="2 3" key="1">
    <citation type="submission" date="2019-06" db="EMBL/GenBank/DDBJ databases">
        <title>Draft genome sequence of Miniimonas arenae KCTC 19750T isolated from sea sand.</title>
        <authorList>
            <person name="Park S.-J."/>
        </authorList>
    </citation>
    <scope>NUCLEOTIDE SEQUENCE [LARGE SCALE GENOMIC DNA]</scope>
    <source>
        <strain evidence="2 3">KCTC 19750</strain>
    </source>
</reference>
<dbReference type="Proteomes" id="UP000313849">
    <property type="component" value="Unassembled WGS sequence"/>
</dbReference>
<sequence>MTATPSWYQDSTEPPLRRRWDGTHLAERARRSAARVDRTTSSAMAGEAPSRETSDADRLVAPGRSSERSEPEVRHRRRC</sequence>
<dbReference type="EMBL" id="VENP01000034">
    <property type="protein sequence ID" value="TNU73735.1"/>
    <property type="molecule type" value="Genomic_DNA"/>
</dbReference>
<accession>A0A5C5BCL7</accession>
<dbReference type="RefSeq" id="WP_139987097.1">
    <property type="nucleotide sequence ID" value="NZ_VENP01000034.1"/>
</dbReference>